<dbReference type="GO" id="GO:0016853">
    <property type="term" value="F:isomerase activity"/>
    <property type="evidence" value="ECO:0007669"/>
    <property type="project" value="UniProtKB-KW"/>
</dbReference>
<feature type="domain" description="Thioredoxin-like fold" evidence="2">
    <location>
        <begin position="36"/>
        <end position="219"/>
    </location>
</feature>
<dbReference type="InterPro" id="IPR012336">
    <property type="entry name" value="Thioredoxin-like_fold"/>
</dbReference>
<evidence type="ECO:0000256" key="1">
    <source>
        <dbReference type="SAM" id="SignalP"/>
    </source>
</evidence>
<accession>A0A7Y9FJ53</accession>
<dbReference type="Gene3D" id="1.10.40.110">
    <property type="match status" value="1"/>
</dbReference>
<dbReference type="AlphaFoldDB" id="A0A7Y9FJ53"/>
<proteinExistence type="predicted"/>
<organism evidence="3 4">
    <name type="scientific">Sphingomonas melonis</name>
    <dbReference type="NCBI Taxonomy" id="152682"/>
    <lineage>
        <taxon>Bacteria</taxon>
        <taxon>Pseudomonadati</taxon>
        <taxon>Pseudomonadota</taxon>
        <taxon>Alphaproteobacteria</taxon>
        <taxon>Sphingomonadales</taxon>
        <taxon>Sphingomonadaceae</taxon>
        <taxon>Sphingomonas</taxon>
    </lineage>
</organism>
<feature type="chain" id="PRO_5030829624" evidence="1">
    <location>
        <begin position="21"/>
        <end position="225"/>
    </location>
</feature>
<dbReference type="RefSeq" id="WP_179506933.1">
    <property type="nucleotide sequence ID" value="NZ_JACCBY010000001.1"/>
</dbReference>
<dbReference type="Gene3D" id="3.40.30.10">
    <property type="entry name" value="Glutaredoxin"/>
    <property type="match status" value="1"/>
</dbReference>
<reference evidence="3 4" key="2">
    <citation type="submission" date="2020-08" db="EMBL/GenBank/DDBJ databases">
        <title>The Agave Microbiome: Exploring the role of microbial communities in plant adaptations to desert environments.</title>
        <authorList>
            <person name="Partida-Martinez L.P."/>
        </authorList>
    </citation>
    <scope>NUCLEOTIDE SEQUENCE [LARGE SCALE GENOMIC DNA]</scope>
    <source>
        <strain evidence="3 4">AS2.3</strain>
    </source>
</reference>
<dbReference type="Pfam" id="PF13462">
    <property type="entry name" value="Thioredoxin_4"/>
    <property type="match status" value="1"/>
</dbReference>
<evidence type="ECO:0000259" key="2">
    <source>
        <dbReference type="Pfam" id="PF13462"/>
    </source>
</evidence>
<dbReference type="Proteomes" id="UP000517753">
    <property type="component" value="Unassembled WGS sequence"/>
</dbReference>
<reference evidence="3 4" key="1">
    <citation type="submission" date="2020-07" db="EMBL/GenBank/DDBJ databases">
        <authorList>
            <person name="Partida-Martinez L."/>
            <person name="Huntemann M."/>
            <person name="Clum A."/>
            <person name="Wang J."/>
            <person name="Palaniappan K."/>
            <person name="Ritter S."/>
            <person name="Chen I.-M."/>
            <person name="Stamatis D."/>
            <person name="Reddy T."/>
            <person name="O'Malley R."/>
            <person name="Daum C."/>
            <person name="Shapiro N."/>
            <person name="Ivanova N."/>
            <person name="Kyrpides N."/>
            <person name="Woyke T."/>
        </authorList>
    </citation>
    <scope>NUCLEOTIDE SEQUENCE [LARGE SCALE GENOMIC DNA]</scope>
    <source>
        <strain evidence="3 4">AS2.3</strain>
    </source>
</reference>
<keyword evidence="4" id="KW-1185">Reference proteome</keyword>
<keyword evidence="1" id="KW-0732">Signal</keyword>
<evidence type="ECO:0000313" key="3">
    <source>
        <dbReference type="EMBL" id="NYD88316.1"/>
    </source>
</evidence>
<protein>
    <submittedName>
        <fullName evidence="3">Protein-disulfide isomerase</fullName>
    </submittedName>
</protein>
<dbReference type="SUPFAM" id="SSF52833">
    <property type="entry name" value="Thioredoxin-like"/>
    <property type="match status" value="1"/>
</dbReference>
<dbReference type="InterPro" id="IPR036249">
    <property type="entry name" value="Thioredoxin-like_sf"/>
</dbReference>
<sequence length="225" mass="23730">MPPVLSAALRFVPAAALLLAAAPATDWSQVARPTAKGAYVFGNPAAPVKLVEYGSYTCSHCADFANESAPVLKGQMIRSGKVSLEYRHLIRDPADLGAAILARCAGPRGFGAAHAMIFATQATWLPKLGTYQQAHPDIDAKPLIAQARSYMDAAGLTAAMRARGLTPAKINACFADKAEVARITAMTGDAPVEVRSTPTFYINGELQPPAGWDKLEAVLRAKGAR</sequence>
<comment type="caution">
    <text evidence="3">The sequence shown here is derived from an EMBL/GenBank/DDBJ whole genome shotgun (WGS) entry which is preliminary data.</text>
</comment>
<evidence type="ECO:0000313" key="4">
    <source>
        <dbReference type="Proteomes" id="UP000517753"/>
    </source>
</evidence>
<gene>
    <name evidence="3" type="ORF">HD841_000085</name>
</gene>
<name>A0A7Y9FJ53_9SPHN</name>
<keyword evidence="3" id="KW-0413">Isomerase</keyword>
<feature type="signal peptide" evidence="1">
    <location>
        <begin position="1"/>
        <end position="20"/>
    </location>
</feature>
<dbReference type="EMBL" id="JACCBY010000001">
    <property type="protein sequence ID" value="NYD88316.1"/>
    <property type="molecule type" value="Genomic_DNA"/>
</dbReference>